<comment type="caution">
    <text evidence="2">The sequence shown here is derived from an EMBL/GenBank/DDBJ whole genome shotgun (WGS) entry which is preliminary data.</text>
</comment>
<name>A0ABR0WSZ3_REHGL</name>
<dbReference type="EMBL" id="JABTTQ020000008">
    <property type="protein sequence ID" value="KAK6150617.1"/>
    <property type="molecule type" value="Genomic_DNA"/>
</dbReference>
<evidence type="ECO:0000313" key="2">
    <source>
        <dbReference type="EMBL" id="KAK6150617.1"/>
    </source>
</evidence>
<evidence type="ECO:0000256" key="1">
    <source>
        <dbReference type="SAM" id="MobiDB-lite"/>
    </source>
</evidence>
<reference evidence="2 3" key="1">
    <citation type="journal article" date="2021" name="Comput. Struct. Biotechnol. J.">
        <title>De novo genome assembly of the potent medicinal plant Rehmannia glutinosa using nanopore technology.</title>
        <authorList>
            <person name="Ma L."/>
            <person name="Dong C."/>
            <person name="Song C."/>
            <person name="Wang X."/>
            <person name="Zheng X."/>
            <person name="Niu Y."/>
            <person name="Chen S."/>
            <person name="Feng W."/>
        </authorList>
    </citation>
    <scope>NUCLEOTIDE SEQUENCE [LARGE SCALE GENOMIC DNA]</scope>
    <source>
        <strain evidence="2">DH-2019</strain>
    </source>
</reference>
<protein>
    <submittedName>
        <fullName evidence="2">Uncharacterized protein</fullName>
    </submittedName>
</protein>
<dbReference type="Proteomes" id="UP001318860">
    <property type="component" value="Unassembled WGS sequence"/>
</dbReference>
<proteinExistence type="predicted"/>
<sequence>MAPMYGLIQADYIYDLEWAEKADKIFVEMLLGEHAAGNWSPYGNNEIAITIAMKEWDDFSLAYQYYGDSEWPALYQLFNTDDAPYKFNNIDVVDVSSDEGDEKEVIKIVDDSLSNDKTDGGKLPKTSPIREPSKVRCGSFNRLDRDLYHLLEQYPYSDSGSSEPSVNQPLPQSSSKNCLSSPWPRTLLDVHAFLACPLHHRPKVLKPLVLLAQDQFERLRS</sequence>
<evidence type="ECO:0000313" key="3">
    <source>
        <dbReference type="Proteomes" id="UP001318860"/>
    </source>
</evidence>
<keyword evidence="3" id="KW-1185">Reference proteome</keyword>
<accession>A0ABR0WSZ3</accession>
<organism evidence="2 3">
    <name type="scientific">Rehmannia glutinosa</name>
    <name type="common">Chinese foxglove</name>
    <dbReference type="NCBI Taxonomy" id="99300"/>
    <lineage>
        <taxon>Eukaryota</taxon>
        <taxon>Viridiplantae</taxon>
        <taxon>Streptophyta</taxon>
        <taxon>Embryophyta</taxon>
        <taxon>Tracheophyta</taxon>
        <taxon>Spermatophyta</taxon>
        <taxon>Magnoliopsida</taxon>
        <taxon>eudicotyledons</taxon>
        <taxon>Gunneridae</taxon>
        <taxon>Pentapetalae</taxon>
        <taxon>asterids</taxon>
        <taxon>lamiids</taxon>
        <taxon>Lamiales</taxon>
        <taxon>Orobanchaceae</taxon>
        <taxon>Rehmannieae</taxon>
        <taxon>Rehmannia</taxon>
    </lineage>
</organism>
<feature type="region of interest" description="Disordered" evidence="1">
    <location>
        <begin position="158"/>
        <end position="179"/>
    </location>
</feature>
<gene>
    <name evidence="2" type="ORF">DH2020_015549</name>
</gene>